<dbReference type="AlphaFoldDB" id="A0A645JBI7"/>
<accession>A0A645JBI7</accession>
<reference evidence="1" key="1">
    <citation type="submission" date="2019-08" db="EMBL/GenBank/DDBJ databases">
        <authorList>
            <person name="Kucharzyk K."/>
            <person name="Murdoch R.W."/>
            <person name="Higgins S."/>
            <person name="Loffler F."/>
        </authorList>
    </citation>
    <scope>NUCLEOTIDE SEQUENCE</scope>
</reference>
<organism evidence="1">
    <name type="scientific">bioreactor metagenome</name>
    <dbReference type="NCBI Taxonomy" id="1076179"/>
    <lineage>
        <taxon>unclassified sequences</taxon>
        <taxon>metagenomes</taxon>
        <taxon>ecological metagenomes</taxon>
    </lineage>
</organism>
<dbReference type="EMBL" id="VSSQ01135711">
    <property type="protein sequence ID" value="MPN60440.1"/>
    <property type="molecule type" value="Genomic_DNA"/>
</dbReference>
<protein>
    <submittedName>
        <fullName evidence="1">Uncharacterized protein</fullName>
    </submittedName>
</protein>
<evidence type="ECO:0000313" key="1">
    <source>
        <dbReference type="EMBL" id="MPN60440.1"/>
    </source>
</evidence>
<proteinExistence type="predicted"/>
<gene>
    <name evidence="1" type="ORF">SDC9_208168</name>
</gene>
<comment type="caution">
    <text evidence="1">The sequence shown here is derived from an EMBL/GenBank/DDBJ whole genome shotgun (WGS) entry which is preliminary data.</text>
</comment>
<sequence length="74" mass="8014">MNTDDLAFVNFSTVTQEQLTAVLQAEQCERNCFTLAVGDQYAVLTLTHITRTNVVVVAEGGVQQTGTGSHGHEF</sequence>
<name>A0A645JBI7_9ZZZZ</name>